<dbReference type="GO" id="GO:0005930">
    <property type="term" value="C:axoneme"/>
    <property type="evidence" value="ECO:0007669"/>
    <property type="project" value="UniProtKB-SubCell"/>
</dbReference>
<keyword evidence="5" id="KW-0175">Coiled coil</keyword>
<dbReference type="SUPFAM" id="SSF50978">
    <property type="entry name" value="WD40 repeat-like"/>
    <property type="match status" value="1"/>
</dbReference>
<dbReference type="PANTHER" id="PTHR14885:SF3">
    <property type="entry name" value="CILIA- AND FLAGELLA-ASSOCIATED PROTEIN 44"/>
    <property type="match status" value="1"/>
</dbReference>
<evidence type="ECO:0000256" key="8">
    <source>
        <dbReference type="PROSITE-ProRule" id="PRU00221"/>
    </source>
</evidence>
<dbReference type="InterPro" id="IPR015943">
    <property type="entry name" value="WD40/YVTN_repeat-like_dom_sf"/>
</dbReference>
<keyword evidence="6" id="KW-0206">Cytoskeleton</keyword>
<dbReference type="EMBL" id="HACM01003793">
    <property type="protein sequence ID" value="CRZ04235.1"/>
    <property type="molecule type" value="Transcribed_RNA"/>
</dbReference>
<accession>A0A0H5QQ77</accession>
<dbReference type="InterPro" id="IPR019775">
    <property type="entry name" value="WD40_repeat_CS"/>
</dbReference>
<evidence type="ECO:0000256" key="1">
    <source>
        <dbReference type="ARBA" id="ARBA00004430"/>
    </source>
</evidence>
<dbReference type="Pfam" id="PF00400">
    <property type="entry name" value="WD40"/>
    <property type="match status" value="2"/>
</dbReference>
<keyword evidence="3 8" id="KW-0853">WD repeat</keyword>
<dbReference type="PANTHER" id="PTHR14885">
    <property type="entry name" value="CILIA- AND FLAGELLA-ASSOCIATED PROTEIN 43-RELATED"/>
    <property type="match status" value="1"/>
</dbReference>
<feature type="non-terminal residue" evidence="9">
    <location>
        <position position="134"/>
    </location>
</feature>
<dbReference type="PROSITE" id="PS50082">
    <property type="entry name" value="WD_REPEATS_2"/>
    <property type="match status" value="2"/>
</dbReference>
<dbReference type="Gene3D" id="2.130.10.10">
    <property type="entry name" value="YVTN repeat-like/Quinoprotein amine dehydrogenase"/>
    <property type="match status" value="1"/>
</dbReference>
<dbReference type="SMART" id="SM00320">
    <property type="entry name" value="WD40"/>
    <property type="match status" value="1"/>
</dbReference>
<reference evidence="9" key="1">
    <citation type="submission" date="2015-04" db="EMBL/GenBank/DDBJ databases">
        <title>The genome sequence of the plant pathogenic Rhizarian Plasmodiophora brassicae reveals insights in its biotrophic life cycle and the origin of chitin synthesis.</title>
        <authorList>
            <person name="Schwelm A."/>
            <person name="Fogelqvist J."/>
            <person name="Knaust A."/>
            <person name="Julke S."/>
            <person name="Lilja T."/>
            <person name="Dhandapani V."/>
            <person name="Bonilla-Rosso G."/>
            <person name="Karlsson M."/>
            <person name="Shevchenko A."/>
            <person name="Choi S.R."/>
            <person name="Kim H.G."/>
            <person name="Park J.Y."/>
            <person name="Lim Y.P."/>
            <person name="Ludwig-Muller J."/>
            <person name="Dixelius C."/>
        </authorList>
    </citation>
    <scope>NUCLEOTIDE SEQUENCE</scope>
    <source>
        <tissue evidence="9">Potato root galls</tissue>
    </source>
</reference>
<dbReference type="PROSITE" id="PS50294">
    <property type="entry name" value="WD_REPEATS_REGION"/>
    <property type="match status" value="2"/>
</dbReference>
<evidence type="ECO:0000256" key="4">
    <source>
        <dbReference type="ARBA" id="ARBA00022737"/>
    </source>
</evidence>
<evidence type="ECO:0000256" key="2">
    <source>
        <dbReference type="ARBA" id="ARBA00022490"/>
    </source>
</evidence>
<keyword evidence="2" id="KW-0963">Cytoplasm</keyword>
<feature type="non-terminal residue" evidence="9">
    <location>
        <position position="1"/>
    </location>
</feature>
<comment type="subcellular location">
    <subcellularLocation>
        <location evidence="1">Cytoplasm</location>
        <location evidence="1">Cytoskeleton</location>
        <location evidence="1">Cilium axoneme</location>
    </subcellularLocation>
</comment>
<dbReference type="InterPro" id="IPR036322">
    <property type="entry name" value="WD40_repeat_dom_sf"/>
</dbReference>
<dbReference type="AlphaFoldDB" id="A0A0H5QQ77"/>
<protein>
    <submittedName>
        <fullName evidence="9">Uncharacterized protein</fullName>
    </submittedName>
</protein>
<feature type="repeat" description="WD" evidence="8">
    <location>
        <begin position="1"/>
        <end position="31"/>
    </location>
</feature>
<name>A0A0H5QQ77_9EUKA</name>
<evidence type="ECO:0000256" key="3">
    <source>
        <dbReference type="ARBA" id="ARBA00022574"/>
    </source>
</evidence>
<feature type="repeat" description="WD" evidence="8">
    <location>
        <begin position="82"/>
        <end position="115"/>
    </location>
</feature>
<dbReference type="InterPro" id="IPR001680">
    <property type="entry name" value="WD40_rpt"/>
</dbReference>
<keyword evidence="4" id="KW-0677">Repeat</keyword>
<evidence type="ECO:0000256" key="5">
    <source>
        <dbReference type="ARBA" id="ARBA00023054"/>
    </source>
</evidence>
<dbReference type="PROSITE" id="PS00678">
    <property type="entry name" value="WD_REPEATS_1"/>
    <property type="match status" value="1"/>
</dbReference>
<keyword evidence="7" id="KW-0966">Cell projection</keyword>
<proteinExistence type="predicted"/>
<evidence type="ECO:0000256" key="6">
    <source>
        <dbReference type="ARBA" id="ARBA00023212"/>
    </source>
</evidence>
<sequence>AISPTGYIMVSAGQDGTIRSWDILTSQIRFTRRFDNAGAITSLIWGPAELKPERDLIILGFGDGTVRLVTHHLNGFQLVHVMKPHRSAITSLAISPNGSYLVTAAADSTVFFFQMLSTPSPIGYINVIEGIPTS</sequence>
<evidence type="ECO:0000313" key="9">
    <source>
        <dbReference type="EMBL" id="CRZ04235.1"/>
    </source>
</evidence>
<evidence type="ECO:0000256" key="7">
    <source>
        <dbReference type="ARBA" id="ARBA00023273"/>
    </source>
</evidence>
<organism evidence="9">
    <name type="scientific">Spongospora subterranea</name>
    <dbReference type="NCBI Taxonomy" id="70186"/>
    <lineage>
        <taxon>Eukaryota</taxon>
        <taxon>Sar</taxon>
        <taxon>Rhizaria</taxon>
        <taxon>Endomyxa</taxon>
        <taxon>Phytomyxea</taxon>
        <taxon>Plasmodiophorida</taxon>
        <taxon>Plasmodiophoridae</taxon>
        <taxon>Spongospora</taxon>
    </lineage>
</organism>